<protein>
    <submittedName>
        <fullName evidence="9">Heat shock protein</fullName>
    </submittedName>
</protein>
<dbReference type="NCBIfam" id="NF010737">
    <property type="entry name" value="PRK14139.1"/>
    <property type="match status" value="1"/>
</dbReference>
<evidence type="ECO:0000256" key="8">
    <source>
        <dbReference type="SAM" id="MobiDB-lite"/>
    </source>
</evidence>
<dbReference type="GO" id="GO:0042803">
    <property type="term" value="F:protein homodimerization activity"/>
    <property type="evidence" value="ECO:0007669"/>
    <property type="project" value="InterPro"/>
</dbReference>
<keyword evidence="6" id="KW-0143">Chaperone</keyword>
<dbReference type="InterPro" id="IPR000740">
    <property type="entry name" value="GrpE"/>
</dbReference>
<comment type="subunit">
    <text evidence="3">Homodimer.</text>
</comment>
<dbReference type="PANTHER" id="PTHR21237">
    <property type="entry name" value="GRPE PROTEIN"/>
    <property type="match status" value="1"/>
</dbReference>
<evidence type="ECO:0000256" key="2">
    <source>
        <dbReference type="ARBA" id="ARBA00009054"/>
    </source>
</evidence>
<evidence type="ECO:0000313" key="9">
    <source>
        <dbReference type="EMBL" id="VAY86880.1"/>
    </source>
</evidence>
<evidence type="ECO:0000256" key="7">
    <source>
        <dbReference type="SAM" id="Coils"/>
    </source>
</evidence>
<dbReference type="FunFam" id="2.30.22.10:FF:000001">
    <property type="entry name" value="Protein GrpE"/>
    <property type="match status" value="1"/>
</dbReference>
<evidence type="ECO:0000256" key="3">
    <source>
        <dbReference type="ARBA" id="ARBA00011738"/>
    </source>
</evidence>
<feature type="compositionally biased region" description="Low complexity" evidence="8">
    <location>
        <begin position="8"/>
        <end position="32"/>
    </location>
</feature>
<evidence type="ECO:0000256" key="1">
    <source>
        <dbReference type="ARBA" id="ARBA00004496"/>
    </source>
</evidence>
<dbReference type="GO" id="GO:0006457">
    <property type="term" value="P:protein folding"/>
    <property type="evidence" value="ECO:0007669"/>
    <property type="project" value="InterPro"/>
</dbReference>
<name>A0A3P3ZLQ1_9ZZZZ</name>
<comment type="similarity">
    <text evidence="2">Belongs to the GrpE family.</text>
</comment>
<dbReference type="PRINTS" id="PR00773">
    <property type="entry name" value="GRPEPROTEIN"/>
</dbReference>
<feature type="coiled-coil region" evidence="7">
    <location>
        <begin position="38"/>
        <end position="65"/>
    </location>
</feature>
<dbReference type="EMBL" id="UOYP01000055">
    <property type="protein sequence ID" value="VAY86880.1"/>
    <property type="molecule type" value="Genomic_DNA"/>
</dbReference>
<keyword evidence="7" id="KW-0175">Coiled coil</keyword>
<dbReference type="SUPFAM" id="SSF58014">
    <property type="entry name" value="Coiled-coil domain of nucleotide exchange factor GrpE"/>
    <property type="match status" value="1"/>
</dbReference>
<accession>A0A3P3ZLQ1</accession>
<organism evidence="9">
    <name type="scientific">mine drainage metagenome</name>
    <dbReference type="NCBI Taxonomy" id="410659"/>
    <lineage>
        <taxon>unclassified sequences</taxon>
        <taxon>metagenomes</taxon>
        <taxon>ecological metagenomes</taxon>
    </lineage>
</organism>
<dbReference type="InterPro" id="IPR009012">
    <property type="entry name" value="GrpE_head"/>
</dbReference>
<proteinExistence type="inferred from homology"/>
<comment type="subcellular location">
    <subcellularLocation>
        <location evidence="1">Cytoplasm</location>
    </subcellularLocation>
</comment>
<dbReference type="Gene3D" id="3.90.20.20">
    <property type="match status" value="1"/>
</dbReference>
<dbReference type="GO" id="GO:0000774">
    <property type="term" value="F:adenyl-nucleotide exchange factor activity"/>
    <property type="evidence" value="ECO:0007669"/>
    <property type="project" value="InterPro"/>
</dbReference>
<gene>
    <name evidence="9" type="primary">grpE</name>
    <name evidence="9" type="ORF">CARN8_1480002</name>
</gene>
<dbReference type="PROSITE" id="PS01071">
    <property type="entry name" value="GRPE"/>
    <property type="match status" value="1"/>
</dbReference>
<dbReference type="GO" id="GO:0005829">
    <property type="term" value="C:cytosol"/>
    <property type="evidence" value="ECO:0007669"/>
    <property type="project" value="TreeGrafter"/>
</dbReference>
<dbReference type="CDD" id="cd00446">
    <property type="entry name" value="GrpE"/>
    <property type="match status" value="1"/>
</dbReference>
<dbReference type="GO" id="GO:0051087">
    <property type="term" value="F:protein-folding chaperone binding"/>
    <property type="evidence" value="ECO:0007669"/>
    <property type="project" value="InterPro"/>
</dbReference>
<dbReference type="HAMAP" id="MF_01151">
    <property type="entry name" value="GrpE"/>
    <property type="match status" value="1"/>
</dbReference>
<dbReference type="Pfam" id="PF01025">
    <property type="entry name" value="GrpE"/>
    <property type="match status" value="1"/>
</dbReference>
<dbReference type="Gene3D" id="2.30.22.10">
    <property type="entry name" value="Head domain of nucleotide exchange factor GrpE"/>
    <property type="match status" value="1"/>
</dbReference>
<evidence type="ECO:0000256" key="6">
    <source>
        <dbReference type="ARBA" id="ARBA00023186"/>
    </source>
</evidence>
<dbReference type="PANTHER" id="PTHR21237:SF23">
    <property type="entry name" value="GRPE PROTEIN HOMOLOG, MITOCHONDRIAL"/>
    <property type="match status" value="1"/>
</dbReference>
<keyword evidence="5 9" id="KW-0346">Stress response</keyword>
<dbReference type="InterPro" id="IPR013805">
    <property type="entry name" value="GrpE_CC"/>
</dbReference>
<reference evidence="9" key="1">
    <citation type="submission" date="2018-10" db="EMBL/GenBank/DDBJ databases">
        <authorList>
            <person name="Plewniak F."/>
        </authorList>
    </citation>
    <scope>NUCLEOTIDE SEQUENCE</scope>
</reference>
<evidence type="ECO:0000256" key="4">
    <source>
        <dbReference type="ARBA" id="ARBA00022490"/>
    </source>
</evidence>
<keyword evidence="4" id="KW-0963">Cytoplasm</keyword>
<feature type="region of interest" description="Disordered" evidence="8">
    <location>
        <begin position="1"/>
        <end position="34"/>
    </location>
</feature>
<dbReference type="AlphaFoldDB" id="A0A3P3ZLQ1"/>
<dbReference type="NCBIfam" id="NF010748">
    <property type="entry name" value="PRK14150.1"/>
    <property type="match status" value="1"/>
</dbReference>
<dbReference type="GO" id="GO:0051082">
    <property type="term" value="F:unfolded protein binding"/>
    <property type="evidence" value="ECO:0007669"/>
    <property type="project" value="TreeGrafter"/>
</dbReference>
<evidence type="ECO:0000256" key="5">
    <source>
        <dbReference type="ARBA" id="ARBA00023016"/>
    </source>
</evidence>
<sequence length="188" mass="20641">MSTSEPIDSSFSNSENPSPASADSAPALSPPEDWQAALTQAEEALRTKDDECLRLRADMENLRKRTATELSQARKFALESFAGELLAVMDSLEAAQQVKEASLDSYRNGVELTARQLTSVFDKFHIQAIHPEGQRFDPNRHQAIASLEHDEIPAQNVISVMQKGFILHERVLRPALVTVSKGKAGSPS</sequence>
<dbReference type="SUPFAM" id="SSF51064">
    <property type="entry name" value="Head domain of nucleotide exchange factor GrpE"/>
    <property type="match status" value="1"/>
</dbReference>